<name>A0A8X6G5G6_TRICU</name>
<dbReference type="OrthoDB" id="29647at2759"/>
<dbReference type="Proteomes" id="UP000887116">
    <property type="component" value="Unassembled WGS sequence"/>
</dbReference>
<dbReference type="Pfam" id="PF01399">
    <property type="entry name" value="PCI"/>
    <property type="match status" value="1"/>
</dbReference>
<organism evidence="5 6">
    <name type="scientific">Trichonephila clavata</name>
    <name type="common">Joro spider</name>
    <name type="synonym">Nephila clavata</name>
    <dbReference type="NCBI Taxonomy" id="2740835"/>
    <lineage>
        <taxon>Eukaryota</taxon>
        <taxon>Metazoa</taxon>
        <taxon>Ecdysozoa</taxon>
        <taxon>Arthropoda</taxon>
        <taxon>Chelicerata</taxon>
        <taxon>Arachnida</taxon>
        <taxon>Araneae</taxon>
        <taxon>Araneomorphae</taxon>
        <taxon>Entelegynae</taxon>
        <taxon>Araneoidea</taxon>
        <taxon>Nephilidae</taxon>
        <taxon>Trichonephila</taxon>
    </lineage>
</organism>
<gene>
    <name evidence="5" type="primary">eif3c</name>
    <name evidence="5" type="ORF">TNCT_294291</name>
</gene>
<dbReference type="GO" id="GO:0031369">
    <property type="term" value="F:translation initiation factor binding"/>
    <property type="evidence" value="ECO:0007669"/>
    <property type="project" value="InterPro"/>
</dbReference>
<evidence type="ECO:0000313" key="5">
    <source>
        <dbReference type="EMBL" id="GFQ96742.1"/>
    </source>
</evidence>
<accession>A0A8X6G5G6</accession>
<evidence type="ECO:0000256" key="3">
    <source>
        <dbReference type="ARBA" id="ARBA00022917"/>
    </source>
</evidence>
<dbReference type="GO" id="GO:0003723">
    <property type="term" value="F:RNA binding"/>
    <property type="evidence" value="ECO:0007669"/>
    <property type="project" value="InterPro"/>
</dbReference>
<reference evidence="5" key="1">
    <citation type="submission" date="2020-07" db="EMBL/GenBank/DDBJ databases">
        <title>Multicomponent nature underlies the extraordinary mechanical properties of spider dragline silk.</title>
        <authorList>
            <person name="Kono N."/>
            <person name="Nakamura H."/>
            <person name="Mori M."/>
            <person name="Yoshida Y."/>
            <person name="Ohtoshi R."/>
            <person name="Malay A.D."/>
            <person name="Moran D.A.P."/>
            <person name="Tomita M."/>
            <person name="Numata K."/>
            <person name="Arakawa K."/>
        </authorList>
    </citation>
    <scope>NUCLEOTIDE SEQUENCE</scope>
</reference>
<dbReference type="Pfam" id="PF26569">
    <property type="entry name" value="EIF3CL_C"/>
    <property type="match status" value="1"/>
</dbReference>
<evidence type="ECO:0000313" key="6">
    <source>
        <dbReference type="Proteomes" id="UP000887116"/>
    </source>
</evidence>
<dbReference type="InterPro" id="IPR036390">
    <property type="entry name" value="WH_DNA-bd_sf"/>
</dbReference>
<protein>
    <submittedName>
        <fullName evidence="5">Eukaryotic translation initiation factor 3 subunit C</fullName>
    </submittedName>
</protein>
<dbReference type="AlphaFoldDB" id="A0A8X6G5G6"/>
<keyword evidence="6" id="KW-1185">Reference proteome</keyword>
<dbReference type="PANTHER" id="PTHR13937">
    <property type="entry name" value="EUKARYOTIC TRANSLATION INITATION FACTOR 3, SUBUNIT 8 EIF3S8 -RELATED"/>
    <property type="match status" value="1"/>
</dbReference>
<dbReference type="EMBL" id="BMAO01034466">
    <property type="protein sequence ID" value="GFQ96742.1"/>
    <property type="molecule type" value="Genomic_DNA"/>
</dbReference>
<keyword evidence="2 5" id="KW-0396">Initiation factor</keyword>
<proteinExistence type="predicted"/>
<dbReference type="SUPFAM" id="SSF46785">
    <property type="entry name" value="Winged helix' DNA-binding domain"/>
    <property type="match status" value="1"/>
</dbReference>
<keyword evidence="3" id="KW-0648">Protein biosynthesis</keyword>
<feature type="non-terminal residue" evidence="5">
    <location>
        <position position="218"/>
    </location>
</feature>
<sequence>HELEGRRRMISKSFHHQLRNSERQALVGPPESMREHVVAASKAMRVGNWRNCKDFIINEKMNAKVWDLFHQAEKVREMISQKIQEEALRTYLFTYSSYYDSLSVSRLAEMFELEQPVVHSILCKMIINEELMASLDEPSQSVMLHRTEPSRIQALSLQLADKVSSLVEQNERLMDLKQGSYFGRNLGQQTGNRDSNFQKSNYNQQDRNWNRRNTQRAY</sequence>
<evidence type="ECO:0000256" key="1">
    <source>
        <dbReference type="ARBA" id="ARBA00022490"/>
    </source>
</evidence>
<dbReference type="PANTHER" id="PTHR13937:SF0">
    <property type="entry name" value="EUKARYOTIC TRANSLATION INITIATION FACTOR 3 SUBUNIT C-RELATED"/>
    <property type="match status" value="1"/>
</dbReference>
<dbReference type="GO" id="GO:0003743">
    <property type="term" value="F:translation initiation factor activity"/>
    <property type="evidence" value="ECO:0007669"/>
    <property type="project" value="UniProtKB-KW"/>
</dbReference>
<dbReference type="SMART" id="SM00088">
    <property type="entry name" value="PINT"/>
    <property type="match status" value="1"/>
</dbReference>
<keyword evidence="1" id="KW-0963">Cytoplasm</keyword>
<dbReference type="InterPro" id="IPR027516">
    <property type="entry name" value="EIF3C"/>
</dbReference>
<dbReference type="FunFam" id="1.10.10.10:FF:000300">
    <property type="entry name" value="Eukaryotic translation initiation factor 3 subunit C"/>
    <property type="match status" value="1"/>
</dbReference>
<dbReference type="InterPro" id="IPR000717">
    <property type="entry name" value="PCI_dom"/>
</dbReference>
<dbReference type="InterPro" id="IPR058999">
    <property type="entry name" value="EIF3CL_C"/>
</dbReference>
<evidence type="ECO:0000259" key="4">
    <source>
        <dbReference type="PROSITE" id="PS50250"/>
    </source>
</evidence>
<evidence type="ECO:0000256" key="2">
    <source>
        <dbReference type="ARBA" id="ARBA00022540"/>
    </source>
</evidence>
<feature type="domain" description="PCI" evidence="4">
    <location>
        <begin position="1"/>
        <end position="149"/>
    </location>
</feature>
<dbReference type="GO" id="GO:0005852">
    <property type="term" value="C:eukaryotic translation initiation factor 3 complex"/>
    <property type="evidence" value="ECO:0007669"/>
    <property type="project" value="InterPro"/>
</dbReference>
<dbReference type="PROSITE" id="PS50250">
    <property type="entry name" value="PCI"/>
    <property type="match status" value="1"/>
</dbReference>
<comment type="caution">
    <text evidence="5">The sequence shown here is derived from an EMBL/GenBank/DDBJ whole genome shotgun (WGS) entry which is preliminary data.</text>
</comment>